<dbReference type="OrthoDB" id="10334302at2759"/>
<dbReference type="RefSeq" id="XP_055898473.1">
    <property type="nucleotide sequence ID" value="XM_056042498.1"/>
</dbReference>
<proteinExistence type="predicted"/>
<evidence type="ECO:0000313" key="2">
    <source>
        <dbReference type="Proteomes" id="UP001165740"/>
    </source>
</evidence>
<feature type="signal peptide" evidence="1">
    <location>
        <begin position="1"/>
        <end position="19"/>
    </location>
</feature>
<dbReference type="AlphaFoldDB" id="A0A9W3BG97"/>
<dbReference type="GeneID" id="106077850"/>
<dbReference type="Proteomes" id="UP001165740">
    <property type="component" value="Chromosome 9"/>
</dbReference>
<evidence type="ECO:0000313" key="4">
    <source>
        <dbReference type="RefSeq" id="XP_055898473.1"/>
    </source>
</evidence>
<sequence length="203" mass="23047">MNLPMLTISLLCLFCFILGAELNKRDQTSTELKDIQKKLVGEAVAFDEANVGALEKNKKDLVTTLRYMVSAFCLALNIVTGRSVRSGQDLNNELDTRGEKRVVPIIIIGKVLCAANTVNNVYNAAKSFCRQLNGKRETEYISELVEREELSREEDRRDTLSDHARNICSWLQSNGILRDTENQQEPLAENYIERRESGETQYI</sequence>
<evidence type="ECO:0000313" key="3">
    <source>
        <dbReference type="RefSeq" id="XP_055898471.1"/>
    </source>
</evidence>
<feature type="chain" id="PRO_5044703056" evidence="1">
    <location>
        <begin position="20"/>
        <end position="203"/>
    </location>
</feature>
<gene>
    <name evidence="3 4" type="primary">LOC106077850</name>
</gene>
<accession>A0A9W3BG97</accession>
<keyword evidence="1" id="KW-0732">Signal</keyword>
<name>A0A9W3BG97_BIOGL</name>
<protein>
    <submittedName>
        <fullName evidence="3 4">Uncharacterized protein LOC106077850</fullName>
    </submittedName>
</protein>
<keyword evidence="2" id="KW-1185">Reference proteome</keyword>
<evidence type="ECO:0000256" key="1">
    <source>
        <dbReference type="SAM" id="SignalP"/>
    </source>
</evidence>
<dbReference type="RefSeq" id="XP_055898471.1">
    <property type="nucleotide sequence ID" value="XM_056042496.1"/>
</dbReference>
<organism evidence="2 3">
    <name type="scientific">Biomphalaria glabrata</name>
    <name type="common">Bloodfluke planorb</name>
    <name type="synonym">Freshwater snail</name>
    <dbReference type="NCBI Taxonomy" id="6526"/>
    <lineage>
        <taxon>Eukaryota</taxon>
        <taxon>Metazoa</taxon>
        <taxon>Spiralia</taxon>
        <taxon>Lophotrochozoa</taxon>
        <taxon>Mollusca</taxon>
        <taxon>Gastropoda</taxon>
        <taxon>Heterobranchia</taxon>
        <taxon>Euthyneura</taxon>
        <taxon>Panpulmonata</taxon>
        <taxon>Hygrophila</taxon>
        <taxon>Lymnaeoidea</taxon>
        <taxon>Planorbidae</taxon>
        <taxon>Biomphalaria</taxon>
    </lineage>
</organism>
<reference evidence="3 4" key="1">
    <citation type="submission" date="2025-04" db="UniProtKB">
        <authorList>
            <consortium name="RefSeq"/>
        </authorList>
    </citation>
    <scope>IDENTIFICATION</scope>
</reference>